<evidence type="ECO:0008006" key="5">
    <source>
        <dbReference type="Google" id="ProtNLM"/>
    </source>
</evidence>
<proteinExistence type="predicted"/>
<dbReference type="InterPro" id="IPR018624">
    <property type="entry name" value="Sec66"/>
</dbReference>
<dbReference type="Proteomes" id="UP000799436">
    <property type="component" value="Unassembled WGS sequence"/>
</dbReference>
<reference evidence="3" key="1">
    <citation type="journal article" date="2020" name="Stud. Mycol.">
        <title>101 Dothideomycetes genomes: a test case for predicting lifestyles and emergence of pathogens.</title>
        <authorList>
            <person name="Haridas S."/>
            <person name="Albert R."/>
            <person name="Binder M."/>
            <person name="Bloem J."/>
            <person name="Labutti K."/>
            <person name="Salamov A."/>
            <person name="Andreopoulos B."/>
            <person name="Baker S."/>
            <person name="Barry K."/>
            <person name="Bills G."/>
            <person name="Bluhm B."/>
            <person name="Cannon C."/>
            <person name="Castanera R."/>
            <person name="Culley D."/>
            <person name="Daum C."/>
            <person name="Ezra D."/>
            <person name="Gonzalez J."/>
            <person name="Henrissat B."/>
            <person name="Kuo A."/>
            <person name="Liang C."/>
            <person name="Lipzen A."/>
            <person name="Lutzoni F."/>
            <person name="Magnuson J."/>
            <person name="Mondo S."/>
            <person name="Nolan M."/>
            <person name="Ohm R."/>
            <person name="Pangilinan J."/>
            <person name="Park H.-J."/>
            <person name="Ramirez L."/>
            <person name="Alfaro M."/>
            <person name="Sun H."/>
            <person name="Tritt A."/>
            <person name="Yoshinaga Y."/>
            <person name="Zwiers L.-H."/>
            <person name="Turgeon B."/>
            <person name="Goodwin S."/>
            <person name="Spatafora J."/>
            <person name="Crous P."/>
            <person name="Grigoriev I."/>
        </authorList>
    </citation>
    <scope>NUCLEOTIDE SEQUENCE</scope>
    <source>
        <strain evidence="3">CBS 116005</strain>
    </source>
</reference>
<feature type="region of interest" description="Disordered" evidence="1">
    <location>
        <begin position="223"/>
        <end position="269"/>
    </location>
</feature>
<organism evidence="3 4">
    <name type="scientific">Teratosphaeria nubilosa</name>
    <dbReference type="NCBI Taxonomy" id="161662"/>
    <lineage>
        <taxon>Eukaryota</taxon>
        <taxon>Fungi</taxon>
        <taxon>Dikarya</taxon>
        <taxon>Ascomycota</taxon>
        <taxon>Pezizomycotina</taxon>
        <taxon>Dothideomycetes</taxon>
        <taxon>Dothideomycetidae</taxon>
        <taxon>Mycosphaerellales</taxon>
        <taxon>Teratosphaeriaceae</taxon>
        <taxon>Teratosphaeria</taxon>
    </lineage>
</organism>
<protein>
    <recommendedName>
        <fullName evidence="5">Translocation protein</fullName>
    </recommendedName>
</protein>
<keyword evidence="2" id="KW-0472">Membrane</keyword>
<feature type="transmembrane region" description="Helical" evidence="2">
    <location>
        <begin position="31"/>
        <end position="56"/>
    </location>
</feature>
<name>A0A6G1LGT7_9PEZI</name>
<dbReference type="PANTHER" id="PTHR28229:SF1">
    <property type="entry name" value="TRANSLOCATION PROTEIN SEC66"/>
    <property type="match status" value="1"/>
</dbReference>
<evidence type="ECO:0000256" key="1">
    <source>
        <dbReference type="SAM" id="MobiDB-lite"/>
    </source>
</evidence>
<feature type="region of interest" description="Disordered" evidence="1">
    <location>
        <begin position="1"/>
        <end position="21"/>
    </location>
</feature>
<keyword evidence="2" id="KW-1133">Transmembrane helix</keyword>
<keyword evidence="4" id="KW-1185">Reference proteome</keyword>
<accession>A0A6G1LGT7</accession>
<dbReference type="OrthoDB" id="73168at2759"/>
<dbReference type="AlphaFoldDB" id="A0A6G1LGT7"/>
<evidence type="ECO:0000313" key="4">
    <source>
        <dbReference type="Proteomes" id="UP000799436"/>
    </source>
</evidence>
<evidence type="ECO:0000256" key="2">
    <source>
        <dbReference type="SAM" id="Phobius"/>
    </source>
</evidence>
<dbReference type="GO" id="GO:0031207">
    <property type="term" value="C:Sec62/Sec63 complex"/>
    <property type="evidence" value="ECO:0007669"/>
    <property type="project" value="InterPro"/>
</dbReference>
<feature type="compositionally biased region" description="Low complexity" evidence="1">
    <location>
        <begin position="1"/>
        <end position="18"/>
    </location>
</feature>
<gene>
    <name evidence="3" type="ORF">EJ03DRAFT_372283</name>
</gene>
<dbReference type="Pfam" id="PF09802">
    <property type="entry name" value="Sec66"/>
    <property type="match status" value="1"/>
</dbReference>
<keyword evidence="2" id="KW-0812">Transmembrane</keyword>
<sequence length="269" mass="30600">MDNNTNFNGSNSTNGTTFDWKPREPRTWQDFWIGLIAPTIYISLLIAGLWSFSTLYRKRQLARQAKLEPWFPAHRPRDIYLSLLHLNPEEASSGGHDEKKLKKVPDSVLKAALLQRALEDVKRIVVLRTSKPALQTLLQRGSVGDELWQRFLRAEQEMEAEIKDVVNEANAFSQGWGQVIFQSANEMNQNRILKERMAEIQAQLEKEKTWWDTKRAGIQSEFMKEIGVDEAPARQPPKKNGSSDDDAVLVDADTPGETQGGGKRKKGKK</sequence>
<evidence type="ECO:0000313" key="3">
    <source>
        <dbReference type="EMBL" id="KAF2772107.1"/>
    </source>
</evidence>
<dbReference type="PANTHER" id="PTHR28229">
    <property type="entry name" value="TRANSLOCATION PROTEIN SEC66"/>
    <property type="match status" value="1"/>
</dbReference>
<dbReference type="EMBL" id="ML995816">
    <property type="protein sequence ID" value="KAF2772107.1"/>
    <property type="molecule type" value="Genomic_DNA"/>
</dbReference>
<dbReference type="GO" id="GO:0031204">
    <property type="term" value="P:post-translational protein targeting to membrane, translocation"/>
    <property type="evidence" value="ECO:0007669"/>
    <property type="project" value="InterPro"/>
</dbReference>